<keyword evidence="2" id="KW-1185">Reference proteome</keyword>
<gene>
    <name evidence="1" type="primary">Necator_chrIII.g9602</name>
    <name evidence="1" type="ORF">RB195_008837</name>
</gene>
<accession>A0ABR1CQK6</accession>
<evidence type="ECO:0000313" key="2">
    <source>
        <dbReference type="Proteomes" id="UP001303046"/>
    </source>
</evidence>
<evidence type="ECO:0000313" key="1">
    <source>
        <dbReference type="EMBL" id="KAK6740619.1"/>
    </source>
</evidence>
<dbReference type="EMBL" id="JAVFWL010000003">
    <property type="protein sequence ID" value="KAK6740619.1"/>
    <property type="molecule type" value="Genomic_DNA"/>
</dbReference>
<sequence>MAAKLKGVQKRVFLLHDNEPLHLAKLNVKAKPAQSYLDHTSLSATQSAFCTVQLPLVPISGPSTERAPHCRKFSDFYEEGIHRVPGRWQDVIDTDGG</sequence>
<dbReference type="Proteomes" id="UP001303046">
    <property type="component" value="Unassembled WGS sequence"/>
</dbReference>
<proteinExistence type="predicted"/>
<name>A0ABR1CQK6_NECAM</name>
<reference evidence="1 2" key="1">
    <citation type="submission" date="2023-08" db="EMBL/GenBank/DDBJ databases">
        <title>A Necator americanus chromosomal reference genome.</title>
        <authorList>
            <person name="Ilik V."/>
            <person name="Petrzelkova K.J."/>
            <person name="Pardy F."/>
            <person name="Fuh T."/>
            <person name="Niatou-Singa F.S."/>
            <person name="Gouil Q."/>
            <person name="Baker L."/>
            <person name="Ritchie M.E."/>
            <person name="Jex A.R."/>
            <person name="Gazzola D."/>
            <person name="Li H."/>
            <person name="Toshio Fujiwara R."/>
            <person name="Zhan B."/>
            <person name="Aroian R.V."/>
            <person name="Pafco B."/>
            <person name="Schwarz E.M."/>
        </authorList>
    </citation>
    <scope>NUCLEOTIDE SEQUENCE [LARGE SCALE GENOMIC DNA]</scope>
    <source>
        <strain evidence="1 2">Aroian</strain>
        <tissue evidence="1">Whole animal</tissue>
    </source>
</reference>
<protein>
    <recommendedName>
        <fullName evidence="3">Tc1-like transposase DDE domain-containing protein</fullName>
    </recommendedName>
</protein>
<organism evidence="1 2">
    <name type="scientific">Necator americanus</name>
    <name type="common">Human hookworm</name>
    <dbReference type="NCBI Taxonomy" id="51031"/>
    <lineage>
        <taxon>Eukaryota</taxon>
        <taxon>Metazoa</taxon>
        <taxon>Ecdysozoa</taxon>
        <taxon>Nematoda</taxon>
        <taxon>Chromadorea</taxon>
        <taxon>Rhabditida</taxon>
        <taxon>Rhabditina</taxon>
        <taxon>Rhabditomorpha</taxon>
        <taxon>Strongyloidea</taxon>
        <taxon>Ancylostomatidae</taxon>
        <taxon>Bunostominae</taxon>
        <taxon>Necator</taxon>
    </lineage>
</organism>
<evidence type="ECO:0008006" key="3">
    <source>
        <dbReference type="Google" id="ProtNLM"/>
    </source>
</evidence>
<comment type="caution">
    <text evidence="1">The sequence shown here is derived from an EMBL/GenBank/DDBJ whole genome shotgun (WGS) entry which is preliminary data.</text>
</comment>